<dbReference type="AlphaFoldDB" id="A0A6S4GTW9"/>
<dbReference type="EMBL" id="CP007496">
    <property type="protein sequence ID" value="AJA06417.1"/>
    <property type="molecule type" value="Genomic_DNA"/>
</dbReference>
<dbReference type="PANTHER" id="PTHR30437">
    <property type="entry name" value="TRANSCRIPTION ELONGATION FACTOR GREA"/>
    <property type="match status" value="1"/>
</dbReference>
<organism evidence="2 3">
    <name type="scientific">Candidatus Nanosynbacter lyticus</name>
    <dbReference type="NCBI Taxonomy" id="2093824"/>
    <lineage>
        <taxon>Bacteria</taxon>
        <taxon>Candidatus Saccharimonadota</taxon>
        <taxon>Candidatus Saccharimonadia</taxon>
        <taxon>Candidatus Nanosynbacterales</taxon>
        <taxon>Candidatus Nanosynbacteraceae</taxon>
        <taxon>Candidatus Nanosynbacter</taxon>
    </lineage>
</organism>
<name>A0A6S4GTW9_9BACT</name>
<dbReference type="GO" id="GO:0006354">
    <property type="term" value="P:DNA-templated transcription elongation"/>
    <property type="evidence" value="ECO:0007669"/>
    <property type="project" value="TreeGrafter"/>
</dbReference>
<proteinExistence type="predicted"/>
<dbReference type="GO" id="GO:0003746">
    <property type="term" value="F:translation elongation factor activity"/>
    <property type="evidence" value="ECO:0007669"/>
    <property type="project" value="UniProtKB-KW"/>
</dbReference>
<evidence type="ECO:0000313" key="2">
    <source>
        <dbReference type="EMBL" id="AJA06417.1"/>
    </source>
</evidence>
<dbReference type="GO" id="GO:0003677">
    <property type="term" value="F:DNA binding"/>
    <property type="evidence" value="ECO:0007669"/>
    <property type="project" value="InterPro"/>
</dbReference>
<evidence type="ECO:0000313" key="3">
    <source>
        <dbReference type="Proteomes" id="UP000030902"/>
    </source>
</evidence>
<dbReference type="InterPro" id="IPR036953">
    <property type="entry name" value="GreA/GreB_C_sf"/>
</dbReference>
<accession>A0A6S4GTW9</accession>
<dbReference type="Gene3D" id="3.10.50.30">
    <property type="entry name" value="Transcription elongation factor, GreA/GreB, C-terminal domain"/>
    <property type="match status" value="1"/>
</dbReference>
<dbReference type="InterPro" id="IPR001437">
    <property type="entry name" value="Tscrpt_elong_fac_GreA/B_C"/>
</dbReference>
<evidence type="ECO:0000259" key="1">
    <source>
        <dbReference type="Pfam" id="PF01272"/>
    </source>
</evidence>
<dbReference type="InterPro" id="IPR023459">
    <property type="entry name" value="Tscrpt_elong_fac_GreA/B_fam"/>
</dbReference>
<reference evidence="2 3" key="1">
    <citation type="journal article" date="2015" name="Proc. Natl. Acad. Sci. U.S.A.">
        <title>Cultivation of a human-associated TM7 phylotype reveals a reduced genome and epibiotic parasitic lifestyle.</title>
        <authorList>
            <person name="He X."/>
            <person name="McLean J.S."/>
            <person name="Edlund A."/>
            <person name="Yooseph S."/>
            <person name="Hall A.P."/>
            <person name="Liu S.Y."/>
            <person name="Dorrestein P.C."/>
            <person name="Esquenazi E."/>
            <person name="Hunter R.C."/>
            <person name="Cheng G."/>
            <person name="Nelson K.E."/>
            <person name="Lux R."/>
            <person name="Shi W."/>
        </authorList>
    </citation>
    <scope>NUCLEOTIDE SEQUENCE [LARGE SCALE GENOMIC DNA]</scope>
    <source>
        <strain evidence="2 3">TM7x</strain>
    </source>
</reference>
<keyword evidence="3" id="KW-1185">Reference proteome</keyword>
<dbReference type="Proteomes" id="UP000030902">
    <property type="component" value="Chromosome"/>
</dbReference>
<protein>
    <submittedName>
        <fullName evidence="2">Transcription elongation factor GreA</fullName>
    </submittedName>
</protein>
<dbReference type="KEGG" id="sox:TM7x_01525"/>
<dbReference type="GO" id="GO:0070063">
    <property type="term" value="F:RNA polymerase binding"/>
    <property type="evidence" value="ECO:0007669"/>
    <property type="project" value="InterPro"/>
</dbReference>
<dbReference type="RefSeq" id="WP_082001333.1">
    <property type="nucleotide sequence ID" value="NZ_CP007496.1"/>
</dbReference>
<dbReference type="Pfam" id="PF01272">
    <property type="entry name" value="GreA_GreB"/>
    <property type="match status" value="1"/>
</dbReference>
<dbReference type="SUPFAM" id="SSF54534">
    <property type="entry name" value="FKBP-like"/>
    <property type="match status" value="1"/>
</dbReference>
<keyword evidence="2" id="KW-0251">Elongation factor</keyword>
<feature type="domain" description="Transcription elongation factor GreA/GreB C-terminal" evidence="1">
    <location>
        <begin position="82"/>
        <end position="151"/>
    </location>
</feature>
<keyword evidence="2" id="KW-0648">Protein biosynthesis</keyword>
<dbReference type="PIRSF" id="PIRSF006092">
    <property type="entry name" value="GreA_GreB"/>
    <property type="match status" value="1"/>
</dbReference>
<dbReference type="PANTHER" id="PTHR30437:SF4">
    <property type="entry name" value="TRANSCRIPTION ELONGATION FACTOR GREA"/>
    <property type="match status" value="1"/>
</dbReference>
<dbReference type="GO" id="GO:0032784">
    <property type="term" value="P:regulation of DNA-templated transcription elongation"/>
    <property type="evidence" value="ECO:0007669"/>
    <property type="project" value="InterPro"/>
</dbReference>
<gene>
    <name evidence="2" type="ORF">TM7x_01525</name>
</gene>
<sequence length="152" mass="17485">MSTTFLSKKGFKELHKEISRLEMEEKSLIAELKEIGRAKSRDDKLHRNDVITQLENIQSKIFTKKDILRHAKPLPRKRDRLRIAIGSVVDLMDQQGKIFRYTLVNSLEANPLDGRISVDSPLGKSLLNHKKSETVSWKNGLATRQLQVVNIR</sequence>